<dbReference type="GO" id="GO:0005975">
    <property type="term" value="P:carbohydrate metabolic process"/>
    <property type="evidence" value="ECO:0007669"/>
    <property type="project" value="InterPro"/>
</dbReference>
<dbReference type="InterPro" id="IPR025300">
    <property type="entry name" value="BetaGal_jelly_roll_dom"/>
</dbReference>
<reference evidence="12 13" key="1">
    <citation type="journal article" date="2016" name="Genome Biol. Evol.">
        <title>Divergent and convergent evolution of fungal pathogenicity.</title>
        <authorList>
            <person name="Shang Y."/>
            <person name="Xiao G."/>
            <person name="Zheng P."/>
            <person name="Cen K."/>
            <person name="Zhan S."/>
            <person name="Wang C."/>
        </authorList>
    </citation>
    <scope>NUCLEOTIDE SEQUENCE [LARGE SCALE GENOMIC DNA]</scope>
    <source>
        <strain evidence="12 13">ARSEF 2679</strain>
    </source>
</reference>
<dbReference type="GO" id="GO:0004565">
    <property type="term" value="F:beta-galactosidase activity"/>
    <property type="evidence" value="ECO:0007669"/>
    <property type="project" value="UniProtKB-EC"/>
</dbReference>
<dbReference type="SUPFAM" id="SSF51011">
    <property type="entry name" value="Glycosyl hydrolase domain"/>
    <property type="match status" value="1"/>
</dbReference>
<dbReference type="Pfam" id="PF13364">
    <property type="entry name" value="BetaGal_ABD2"/>
    <property type="match status" value="2"/>
</dbReference>
<dbReference type="EC" id="3.2.1.23" evidence="3 8"/>
<dbReference type="InterPro" id="IPR017853">
    <property type="entry name" value="GH"/>
</dbReference>
<evidence type="ECO:0000313" key="13">
    <source>
        <dbReference type="Proteomes" id="UP000076744"/>
    </source>
</evidence>
<dbReference type="SUPFAM" id="SSF49785">
    <property type="entry name" value="Galactose-binding domain-like"/>
    <property type="match status" value="2"/>
</dbReference>
<evidence type="ECO:0000256" key="5">
    <source>
        <dbReference type="ARBA" id="ARBA00022801"/>
    </source>
</evidence>
<keyword evidence="4 10" id="KW-0732">Signal</keyword>
<keyword evidence="13" id="KW-1185">Reference proteome</keyword>
<dbReference type="Pfam" id="PF10435">
    <property type="entry name" value="BetaGal_dom2"/>
    <property type="match status" value="1"/>
</dbReference>
<evidence type="ECO:0000256" key="4">
    <source>
        <dbReference type="ARBA" id="ARBA00022729"/>
    </source>
</evidence>
<keyword evidence="7 8" id="KW-0326">Glycosidase</keyword>
<proteinExistence type="inferred from homology"/>
<dbReference type="InterPro" id="IPR037110">
    <property type="entry name" value="Betagal_dom2_sf"/>
</dbReference>
<dbReference type="Pfam" id="PF01301">
    <property type="entry name" value="Glyco_hydro_35"/>
    <property type="match status" value="1"/>
</dbReference>
<comment type="similarity">
    <text evidence="2 9">Belongs to the glycosyl hydrolase 35 family.</text>
</comment>
<dbReference type="SMART" id="SM01029">
    <property type="entry name" value="BetaGal_dom2"/>
    <property type="match status" value="1"/>
</dbReference>
<dbReference type="InterPro" id="IPR018954">
    <property type="entry name" value="Betagal_dom2"/>
</dbReference>
<name>A0A168D485_CORFA</name>
<comment type="caution">
    <text evidence="12">The sequence shown here is derived from an EMBL/GenBank/DDBJ whole genome shotgun (WGS) entry which is preliminary data.</text>
</comment>
<dbReference type="InterPro" id="IPR025972">
    <property type="entry name" value="BetaGal_dom3"/>
</dbReference>
<dbReference type="RefSeq" id="XP_018707597.1">
    <property type="nucleotide sequence ID" value="XM_018844831.1"/>
</dbReference>
<evidence type="ECO:0000256" key="1">
    <source>
        <dbReference type="ARBA" id="ARBA00001412"/>
    </source>
</evidence>
<dbReference type="SUPFAM" id="SSF51445">
    <property type="entry name" value="(Trans)glycosidases"/>
    <property type="match status" value="1"/>
</dbReference>
<evidence type="ECO:0000256" key="2">
    <source>
        <dbReference type="ARBA" id="ARBA00009809"/>
    </source>
</evidence>
<evidence type="ECO:0000256" key="8">
    <source>
        <dbReference type="RuleBase" id="RU000675"/>
    </source>
</evidence>
<dbReference type="FunFam" id="3.20.20.80:FF:000040">
    <property type="entry name" value="Beta-galactosidase A"/>
    <property type="match status" value="1"/>
</dbReference>
<dbReference type="InterPro" id="IPR036833">
    <property type="entry name" value="BetaGal_dom3_sf"/>
</dbReference>
<evidence type="ECO:0000259" key="11">
    <source>
        <dbReference type="SMART" id="SM01029"/>
    </source>
</evidence>
<organism evidence="12 13">
    <name type="scientific">Cordyceps fumosorosea (strain ARSEF 2679)</name>
    <name type="common">Isaria fumosorosea</name>
    <dbReference type="NCBI Taxonomy" id="1081104"/>
    <lineage>
        <taxon>Eukaryota</taxon>
        <taxon>Fungi</taxon>
        <taxon>Dikarya</taxon>
        <taxon>Ascomycota</taxon>
        <taxon>Pezizomycotina</taxon>
        <taxon>Sordariomycetes</taxon>
        <taxon>Hypocreomycetidae</taxon>
        <taxon>Hypocreales</taxon>
        <taxon>Cordycipitaceae</taxon>
        <taxon>Cordyceps</taxon>
    </lineage>
</organism>
<sequence>MKLSFTLLAAVAAPATRCLTLGSRSKSYNVIHEPGKRELLQDLITWDSQSLFIRGERALLFSGEVHPFRLPVPSLYLDVLQKIRALGFNTVSFYVDWALLEGKPGEFRADGIFALEPFFEAATKAGIYLLARPGPYINAEVSGGGYPGWLQRVKGLLRTDAPDYLAATDNYMANIGAIIAKAQITNGGPVILFQPENEYSGASVSPFPNKKYMQYVIDQARKAGIVVPLIDNDSYPGGTGAPGTGEGEVDIYGFDSYPLGFDCAHPDVWPAGNLPTDLHKTHMRLSPSTPFSIVEFQGGSYDPFGGYGFDQCYKLVNHEFSRVFDKNNLAAGVNIFNIYMIFGGTNWGNLGHPNGYTSYDYGASIREDRYIDREKYSETKLEAQFMRVSPSILETTPGDATTGVYSDSKDIAITPMLSKKAGNYFVVRHADYQSLNSTSYVVKLPTSQGTLSIPQAGGRLTLSGRDSKFHVTDYVMGDYTLLYSTAEIMTWQKFDNRTLVILYGGAGEMHEFALKNAVRVGDSYGSSVAYQQRNSSVIVQFTPTPERQVIRIGDLTVFMLDRNSAYDYWVPVLPKDGSAYGSSVMNPDTIIVNGGYLVRSASVSGATVSIQADFNQTTSLEVIGAPRRASKLSVNGKPTRFKKTADGTWLSTPSIRLPTSVPLPDLRALNWHAVDSLPEIRPAYDDALWTRANLTATPNPRGAPLRTPVSLYGADYGFNAGALLFRGTFTAAGDEDQLLLTTSGGTAYAAAAWIDDVFVGSFAGRKDWDTVIVTHTIPPQPAGSRHVLTVVVDSMGFNENLTPGNDDMKAPRGILDYQLHSTANSTRGPTPITDWKIAGNLGGEDYRDRFRGPLNEGGFFFERSGYHQPSPPLDRFAKASPFNGTAEAGVSYYAAKFDLDLPADEYDIPIAVRFDGDGNAPTYRALLYVNGFQYGRYVSNIGPQTEFPVPEGILNYNGENWLGVAVWAMDSDGARIPGLSLTSRPPVLTSRNKVELVKGPSYTKRDGAF</sequence>
<dbReference type="Pfam" id="PF13363">
    <property type="entry name" value="BetaGal_dom3"/>
    <property type="match status" value="1"/>
</dbReference>
<dbReference type="Proteomes" id="UP000076744">
    <property type="component" value="Unassembled WGS sequence"/>
</dbReference>
<dbReference type="SUPFAM" id="SSF117100">
    <property type="entry name" value="Beta-galactosidase LacA, domain 3"/>
    <property type="match status" value="1"/>
</dbReference>
<dbReference type="InterPro" id="IPR031330">
    <property type="entry name" value="Gly_Hdrlase_35_cat"/>
</dbReference>
<comment type="catalytic activity">
    <reaction evidence="1 8">
        <text>Hydrolysis of terminal non-reducing beta-D-galactose residues in beta-D-galactosides.</text>
        <dbReference type="EC" id="3.2.1.23"/>
    </reaction>
</comment>
<dbReference type="Gene3D" id="3.20.20.80">
    <property type="entry name" value="Glycosidases"/>
    <property type="match status" value="1"/>
</dbReference>
<dbReference type="OrthoDB" id="1657402at2759"/>
<gene>
    <name evidence="12" type="ORF">ISF_01224</name>
</gene>
<dbReference type="FunFam" id="2.60.390.10:FF:000001">
    <property type="entry name" value="Beta-galactosidase A"/>
    <property type="match status" value="1"/>
</dbReference>
<keyword evidence="6" id="KW-0325">Glycoprotein</keyword>
<protein>
    <recommendedName>
        <fullName evidence="3 8">Beta-galactosidase</fullName>
        <ecNumber evidence="3 8">3.2.1.23</ecNumber>
    </recommendedName>
</protein>
<dbReference type="PROSITE" id="PS01182">
    <property type="entry name" value="GLYCOSYL_HYDROL_F35"/>
    <property type="match status" value="1"/>
</dbReference>
<dbReference type="InterPro" id="IPR008979">
    <property type="entry name" value="Galactose-bd-like_sf"/>
</dbReference>
<evidence type="ECO:0000256" key="6">
    <source>
        <dbReference type="ARBA" id="ARBA00023180"/>
    </source>
</evidence>
<feature type="chain" id="PRO_5007896160" description="Beta-galactosidase" evidence="10">
    <location>
        <begin position="19"/>
        <end position="1009"/>
    </location>
</feature>
<feature type="domain" description="Beta-galactosidase" evidence="11">
    <location>
        <begin position="392"/>
        <end position="568"/>
    </location>
</feature>
<feature type="signal peptide" evidence="10">
    <location>
        <begin position="1"/>
        <end position="18"/>
    </location>
</feature>
<evidence type="ECO:0000313" key="12">
    <source>
        <dbReference type="EMBL" id="OAA72151.1"/>
    </source>
</evidence>
<evidence type="ECO:0000256" key="9">
    <source>
        <dbReference type="RuleBase" id="RU003679"/>
    </source>
</evidence>
<dbReference type="InterPro" id="IPR019801">
    <property type="entry name" value="Glyco_hydro_35_CS"/>
</dbReference>
<evidence type="ECO:0000256" key="3">
    <source>
        <dbReference type="ARBA" id="ARBA00012756"/>
    </source>
</evidence>
<dbReference type="InterPro" id="IPR001944">
    <property type="entry name" value="Glycoside_Hdrlase_35"/>
</dbReference>
<dbReference type="FunFam" id="2.102.20.10:FF:000001">
    <property type="entry name" value="Beta-galactosidase A"/>
    <property type="match status" value="1"/>
</dbReference>
<dbReference type="STRING" id="1081104.A0A168D485"/>
<evidence type="ECO:0000256" key="7">
    <source>
        <dbReference type="ARBA" id="ARBA00023295"/>
    </source>
</evidence>
<accession>A0A168D485</accession>
<dbReference type="EMBL" id="AZHB01000002">
    <property type="protein sequence ID" value="OAA72151.1"/>
    <property type="molecule type" value="Genomic_DNA"/>
</dbReference>
<dbReference type="GeneID" id="30017516"/>
<dbReference type="Gene3D" id="2.102.20.10">
    <property type="entry name" value="Beta-galactosidase, domain 2"/>
    <property type="match status" value="1"/>
</dbReference>
<dbReference type="PRINTS" id="PR00742">
    <property type="entry name" value="GLHYDRLASE35"/>
</dbReference>
<evidence type="ECO:0000256" key="10">
    <source>
        <dbReference type="SAM" id="SignalP"/>
    </source>
</evidence>
<dbReference type="Gene3D" id="2.60.120.260">
    <property type="entry name" value="Galactose-binding domain-like"/>
    <property type="match status" value="2"/>
</dbReference>
<dbReference type="PANTHER" id="PTHR23421">
    <property type="entry name" value="BETA-GALACTOSIDASE RELATED"/>
    <property type="match status" value="1"/>
</dbReference>
<dbReference type="Gene3D" id="2.60.390.10">
    <property type="entry name" value="Beta-galactosidase, domain 3"/>
    <property type="match status" value="1"/>
</dbReference>
<dbReference type="AlphaFoldDB" id="A0A168D485"/>
<keyword evidence="5 8" id="KW-0378">Hydrolase</keyword>